<name>A0A4V4H9T0_MUSBA</name>
<dbReference type="Proteomes" id="UP000317650">
    <property type="component" value="Chromosome 4"/>
</dbReference>
<organism evidence="8 9">
    <name type="scientific">Musa balbisiana</name>
    <name type="common">Banana</name>
    <dbReference type="NCBI Taxonomy" id="52838"/>
    <lineage>
        <taxon>Eukaryota</taxon>
        <taxon>Viridiplantae</taxon>
        <taxon>Streptophyta</taxon>
        <taxon>Embryophyta</taxon>
        <taxon>Tracheophyta</taxon>
        <taxon>Spermatophyta</taxon>
        <taxon>Magnoliopsida</taxon>
        <taxon>Liliopsida</taxon>
        <taxon>Zingiberales</taxon>
        <taxon>Musaceae</taxon>
        <taxon>Musa</taxon>
    </lineage>
</organism>
<dbReference type="PANTHER" id="PTHR31234:SF2">
    <property type="entry name" value="OS05G0199100 PROTEIN"/>
    <property type="match status" value="1"/>
</dbReference>
<accession>A0A4V4H9T0</accession>
<comment type="caution">
    <text evidence="8">The sequence shown here is derived from an EMBL/GenBank/DDBJ whole genome shotgun (WGS) entry which is preliminary data.</text>
</comment>
<protein>
    <recommendedName>
        <fullName evidence="7">Late embryogenesis abundant protein LEA-2 subgroup domain-containing protein</fullName>
    </recommendedName>
</protein>
<evidence type="ECO:0000256" key="5">
    <source>
        <dbReference type="SAM" id="MobiDB-lite"/>
    </source>
</evidence>
<evidence type="ECO:0000256" key="6">
    <source>
        <dbReference type="SAM" id="Phobius"/>
    </source>
</evidence>
<proteinExistence type="predicted"/>
<keyword evidence="9" id="KW-1185">Reference proteome</keyword>
<feature type="transmembrane region" description="Helical" evidence="6">
    <location>
        <begin position="64"/>
        <end position="94"/>
    </location>
</feature>
<dbReference type="AlphaFoldDB" id="A0A4V4H9T0"/>
<evidence type="ECO:0000256" key="3">
    <source>
        <dbReference type="ARBA" id="ARBA00022989"/>
    </source>
</evidence>
<evidence type="ECO:0000256" key="4">
    <source>
        <dbReference type="ARBA" id="ARBA00023136"/>
    </source>
</evidence>
<feature type="compositionally biased region" description="Low complexity" evidence="5">
    <location>
        <begin position="15"/>
        <end position="31"/>
    </location>
</feature>
<evidence type="ECO:0000256" key="2">
    <source>
        <dbReference type="ARBA" id="ARBA00022692"/>
    </source>
</evidence>
<feature type="compositionally biased region" description="Polar residues" evidence="5">
    <location>
        <begin position="1"/>
        <end position="11"/>
    </location>
</feature>
<dbReference type="Pfam" id="PF03168">
    <property type="entry name" value="LEA_2"/>
    <property type="match status" value="1"/>
</dbReference>
<keyword evidence="2 6" id="KW-0812">Transmembrane</keyword>
<evidence type="ECO:0000259" key="7">
    <source>
        <dbReference type="Pfam" id="PF03168"/>
    </source>
</evidence>
<gene>
    <name evidence="8" type="ORF">C4D60_Mb04t15640</name>
</gene>
<dbReference type="GO" id="GO:0005886">
    <property type="term" value="C:plasma membrane"/>
    <property type="evidence" value="ECO:0007669"/>
    <property type="project" value="TreeGrafter"/>
</dbReference>
<evidence type="ECO:0000313" key="9">
    <source>
        <dbReference type="Proteomes" id="UP000317650"/>
    </source>
</evidence>
<evidence type="ECO:0000256" key="1">
    <source>
        <dbReference type="ARBA" id="ARBA00004167"/>
    </source>
</evidence>
<comment type="subcellular location">
    <subcellularLocation>
        <location evidence="1">Membrane</location>
        <topology evidence="1">Single-pass membrane protein</topology>
    </subcellularLocation>
</comment>
<dbReference type="PANTHER" id="PTHR31234">
    <property type="entry name" value="LATE EMBRYOGENESIS ABUNDANT (LEA) HYDROXYPROLINE-RICH GLYCOPROTEIN FAMILY"/>
    <property type="match status" value="1"/>
</dbReference>
<dbReference type="GO" id="GO:0098542">
    <property type="term" value="P:defense response to other organism"/>
    <property type="evidence" value="ECO:0007669"/>
    <property type="project" value="InterPro"/>
</dbReference>
<keyword evidence="3 6" id="KW-1133">Transmembrane helix</keyword>
<feature type="region of interest" description="Disordered" evidence="5">
    <location>
        <begin position="1"/>
        <end position="61"/>
    </location>
</feature>
<feature type="domain" description="Late embryogenesis abundant protein LEA-2 subgroup" evidence="7">
    <location>
        <begin position="127"/>
        <end position="225"/>
    </location>
</feature>
<dbReference type="InterPro" id="IPR044839">
    <property type="entry name" value="NDR1-like"/>
</dbReference>
<evidence type="ECO:0000313" key="8">
    <source>
        <dbReference type="EMBL" id="THU72765.1"/>
    </source>
</evidence>
<dbReference type="EMBL" id="PYDT01000001">
    <property type="protein sequence ID" value="THU72765.1"/>
    <property type="molecule type" value="Genomic_DNA"/>
</dbReference>
<reference evidence="8 9" key="1">
    <citation type="journal article" date="2019" name="Nat. Plants">
        <title>Genome sequencing of Musa balbisiana reveals subgenome evolution and function divergence in polyploid bananas.</title>
        <authorList>
            <person name="Yao X."/>
        </authorList>
    </citation>
    <scope>NUCLEOTIDE SEQUENCE [LARGE SCALE GENOMIC DNA]</scope>
    <source>
        <strain evidence="9">cv. DH-PKW</strain>
        <tissue evidence="8">Leaves</tissue>
    </source>
</reference>
<dbReference type="Gene3D" id="2.60.40.1820">
    <property type="match status" value="1"/>
</dbReference>
<sequence>MEASTQPNSNAPRLANGNGTANGGAATANGARPTFPPTKAQQYRLPYRPQPQPPPPRRRRRRGCCCICCLWLTLFLIALVFLAAIAAGVLYVLYRPQHPTFSVSSLRLASLNLSAADLLTSRLDLSVTARNPNRKLVFVYDDVAISASYGGVTIGEGTIPGFAQGTDNTTVLKTTVSSSGRSLDPTEASDLRKRKRYPLEIELDTRAGVKIGGFKSKRLGIRASCDGIEAVVAKGNATATTTGSAKCKAKLRIKIWNWTI</sequence>
<dbReference type="InterPro" id="IPR004864">
    <property type="entry name" value="LEA_2"/>
</dbReference>
<keyword evidence="4 6" id="KW-0472">Membrane</keyword>